<dbReference type="InterPro" id="IPR011009">
    <property type="entry name" value="Kinase-like_dom_sf"/>
</dbReference>
<dbReference type="EMBL" id="CP000751">
    <property type="protein sequence ID" value="ABS06132.1"/>
    <property type="molecule type" value="Genomic_DNA"/>
</dbReference>
<dbReference type="OrthoDB" id="2570531at2"/>
<evidence type="ECO:0000313" key="1">
    <source>
        <dbReference type="EMBL" id="ABS06132.1"/>
    </source>
</evidence>
<gene>
    <name evidence="1" type="ordered locus">Krad_4674</name>
</gene>
<dbReference type="Proteomes" id="UP000001116">
    <property type="component" value="Plasmid pKRAD01"/>
</dbReference>
<dbReference type="HOGENOM" id="CLU_077925_0_0_11"/>
<evidence type="ECO:0008006" key="3">
    <source>
        <dbReference type="Google" id="ProtNLM"/>
    </source>
</evidence>
<dbReference type="KEGG" id="kra:Krad_4674"/>
<dbReference type="SUPFAM" id="SSF56112">
    <property type="entry name" value="Protein kinase-like (PK-like)"/>
    <property type="match status" value="1"/>
</dbReference>
<evidence type="ECO:0000313" key="2">
    <source>
        <dbReference type="Proteomes" id="UP000001116"/>
    </source>
</evidence>
<dbReference type="AlphaFoldDB" id="A6WH43"/>
<organism evidence="1 2">
    <name type="scientific">Kineococcus radiotolerans (strain ATCC BAA-149 / DSM 14245 / SRS30216)</name>
    <dbReference type="NCBI Taxonomy" id="266940"/>
    <lineage>
        <taxon>Bacteria</taxon>
        <taxon>Bacillati</taxon>
        <taxon>Actinomycetota</taxon>
        <taxon>Actinomycetes</taxon>
        <taxon>Kineosporiales</taxon>
        <taxon>Kineosporiaceae</taxon>
        <taxon>Kineococcus</taxon>
    </lineage>
</organism>
<name>A6WH43_KINRD</name>
<accession>A6WH43</accession>
<proteinExistence type="predicted"/>
<reference evidence="2" key="1">
    <citation type="journal article" date="2008" name="PLoS ONE">
        <title>Survival in nuclear waste, extreme resistance, and potential applications gleaned from the genome sequence of Kineococcus radiotolerans SRS30216.</title>
        <authorList>
            <person name="Bagwell C.E."/>
            <person name="Bhat S."/>
            <person name="Hawkins G.M."/>
            <person name="Smith B.W."/>
            <person name="Biswas T."/>
            <person name="Hoover T.R."/>
            <person name="Saunders E."/>
            <person name="Han C.S."/>
            <person name="Tsodikov O.V."/>
            <person name="Shimkets L.J."/>
        </authorList>
    </citation>
    <scope>NUCLEOTIDE SEQUENCE [LARGE SCALE GENOMIC DNA]</scope>
    <source>
        <strain evidence="2">ATCC BAA-149 / DSM 14245 / SRS30216</strain>
    </source>
</reference>
<sequence length="323" mass="34250">MRAEGPAVLRPTLAAAPAEVREAVAGFLGGPPVVELPAAAGFTASIASTVVDARGRRLFIKAAALGDGMGEAVEAGAALANVVGDLGPQLRGSMACGSWRVAAYEVLDGATVSTWRSEDLPALLKVVKRMRARLDPSPTPGITPFAEAFTPLLGTWQALAAGPAPGDPGAVTVEHVRGRPLPVDVAVEQLAELESRWLPTLMAGAALHHGDLRRDNVMREPGGRLRIVDWTHRWSAPGWLDLVRLAPDVAADGHDPQELLETSCWADAPADAVNVALAGLAGRCWREGHLPEVAAIPGLRVMQREQGLQTLRWLEQRLTTPRR</sequence>
<keyword evidence="1" id="KW-0614">Plasmid</keyword>
<geneLocation type="plasmid" evidence="1 2">
    <name>pKRAD01</name>
</geneLocation>
<protein>
    <recommendedName>
        <fullName evidence="3">Aminoglycoside phosphotransferase</fullName>
    </recommendedName>
</protein>
<keyword evidence="2" id="KW-1185">Reference proteome</keyword>